<organism evidence="3 4">
    <name type="scientific">Burkholderia ubonensis</name>
    <dbReference type="NCBI Taxonomy" id="101571"/>
    <lineage>
        <taxon>Bacteria</taxon>
        <taxon>Pseudomonadati</taxon>
        <taxon>Pseudomonadota</taxon>
        <taxon>Betaproteobacteria</taxon>
        <taxon>Burkholderiales</taxon>
        <taxon>Burkholderiaceae</taxon>
        <taxon>Burkholderia</taxon>
        <taxon>Burkholderia cepacia complex</taxon>
    </lineage>
</organism>
<evidence type="ECO:0000313" key="3">
    <source>
        <dbReference type="EMBL" id="KUZ82035.1"/>
    </source>
</evidence>
<evidence type="ECO:0000259" key="2">
    <source>
        <dbReference type="PROSITE" id="PS50933"/>
    </source>
</evidence>
<protein>
    <submittedName>
        <fullName evidence="3">CHRD domain-containing protein</fullName>
    </submittedName>
</protein>
<dbReference type="PROSITE" id="PS50933">
    <property type="entry name" value="CHRD"/>
    <property type="match status" value="1"/>
</dbReference>
<reference evidence="3 4" key="1">
    <citation type="submission" date="2015-11" db="EMBL/GenBank/DDBJ databases">
        <title>Expanding the genomic diversity of Burkholderia species for the development of highly accurate diagnostics.</title>
        <authorList>
            <person name="Sahl J."/>
            <person name="Keim P."/>
            <person name="Wagner D."/>
        </authorList>
    </citation>
    <scope>NUCLEOTIDE SEQUENCE [LARGE SCALE GENOMIC DNA]</scope>
    <source>
        <strain evidence="3 4">RF32-BP4</strain>
    </source>
</reference>
<keyword evidence="1" id="KW-0732">Signal</keyword>
<proteinExistence type="predicted"/>
<feature type="domain" description="CHRD" evidence="2">
    <location>
        <begin position="28"/>
        <end position="151"/>
    </location>
</feature>
<dbReference type="Pfam" id="PF07452">
    <property type="entry name" value="CHRD"/>
    <property type="match status" value="1"/>
</dbReference>
<sequence>MPTSMSRRASVVLAGLACAGSMTLAQAAPMSFSVPLAGSQEVPPVQTQGTGTADLSYDPDTRVVKWTVTFNGLSSPAIMAHFHGPAPVGKNASPLVWLSQKGVMSAESPLTGQATLSPSDAQAFLAGNLYVNVHTKDHPAGEIRGQVVPPK</sequence>
<feature type="signal peptide" evidence="1">
    <location>
        <begin position="1"/>
        <end position="27"/>
    </location>
</feature>
<dbReference type="AlphaFoldDB" id="A0A102LVJ6"/>
<feature type="chain" id="PRO_5007113054" evidence="1">
    <location>
        <begin position="28"/>
        <end position="151"/>
    </location>
</feature>
<dbReference type="InterPro" id="IPR010895">
    <property type="entry name" value="CHRD"/>
</dbReference>
<evidence type="ECO:0000313" key="4">
    <source>
        <dbReference type="Proteomes" id="UP000065521"/>
    </source>
</evidence>
<dbReference type="SMART" id="SM00754">
    <property type="entry name" value="CHRD"/>
    <property type="match status" value="1"/>
</dbReference>
<gene>
    <name evidence="3" type="ORF">WI38_31980</name>
</gene>
<dbReference type="EMBL" id="LOTN01000071">
    <property type="protein sequence ID" value="KUZ82035.1"/>
    <property type="molecule type" value="Genomic_DNA"/>
</dbReference>
<name>A0A102LVJ6_9BURK</name>
<accession>A0A102LVJ6</accession>
<comment type="caution">
    <text evidence="3">The sequence shown here is derived from an EMBL/GenBank/DDBJ whole genome shotgun (WGS) entry which is preliminary data.</text>
</comment>
<evidence type="ECO:0000256" key="1">
    <source>
        <dbReference type="SAM" id="SignalP"/>
    </source>
</evidence>
<dbReference type="Proteomes" id="UP000065521">
    <property type="component" value="Unassembled WGS sequence"/>
</dbReference>
<dbReference type="RefSeq" id="WP_059637864.1">
    <property type="nucleotide sequence ID" value="NZ_JBGRUP010000004.1"/>
</dbReference>